<reference evidence="1 2" key="1">
    <citation type="submission" date="2018-06" db="EMBL/GenBank/DDBJ databases">
        <title>Complete Genomes of Monosporascus.</title>
        <authorList>
            <person name="Robinson A.J."/>
            <person name="Natvig D.O."/>
        </authorList>
    </citation>
    <scope>NUCLEOTIDE SEQUENCE [LARGE SCALE GENOMIC DNA]</scope>
    <source>
        <strain evidence="1 2">CBS 609.92</strain>
    </source>
</reference>
<evidence type="ECO:0000313" key="1">
    <source>
        <dbReference type="EMBL" id="RYO92786.1"/>
    </source>
</evidence>
<gene>
    <name evidence="1" type="ORF">DL762_001492</name>
</gene>
<dbReference type="PANTHER" id="PTHR42052">
    <property type="entry name" value="ABM DOMAIN-CONTAINING PROTEIN"/>
    <property type="match status" value="1"/>
</dbReference>
<protein>
    <recommendedName>
        <fullName evidence="3">ABM domain-containing protein</fullName>
    </recommendedName>
</protein>
<sequence length="226" mass="25482">MAVTELAFFITTAHGVITPEFKATCADALKAQDEWCAANLPNAPRGHQARGAAAFQQVEDPAVTLITAHWESVAEHGSWIASEENQRVFRAVQGHIDRDRISYFHVDGVEAFTDSEDTGLTPVLQSPVVSVARCFVEKDKKAEFEKVYGGVRWIHDDFAKPYVHRGGWRIEKEEGREDVEQYVMIGGWDSVEAAMEFPKHKDFSTYADAMKTVMLDCDVKNYRRIL</sequence>
<dbReference type="Gene3D" id="3.30.70.100">
    <property type="match status" value="2"/>
</dbReference>
<proteinExistence type="predicted"/>
<organism evidence="1 2">
    <name type="scientific">Monosporascus cannonballus</name>
    <dbReference type="NCBI Taxonomy" id="155416"/>
    <lineage>
        <taxon>Eukaryota</taxon>
        <taxon>Fungi</taxon>
        <taxon>Dikarya</taxon>
        <taxon>Ascomycota</taxon>
        <taxon>Pezizomycotina</taxon>
        <taxon>Sordariomycetes</taxon>
        <taxon>Xylariomycetidae</taxon>
        <taxon>Xylariales</taxon>
        <taxon>Xylariales incertae sedis</taxon>
        <taxon>Monosporascus</taxon>
    </lineage>
</organism>
<dbReference type="Proteomes" id="UP000294003">
    <property type="component" value="Unassembled WGS sequence"/>
</dbReference>
<keyword evidence="2" id="KW-1185">Reference proteome</keyword>
<accession>A0ABY0HHN7</accession>
<name>A0ABY0HHN7_9PEZI</name>
<dbReference type="EMBL" id="QJNS01000024">
    <property type="protein sequence ID" value="RYO92786.1"/>
    <property type="molecule type" value="Genomic_DNA"/>
</dbReference>
<comment type="caution">
    <text evidence="1">The sequence shown here is derived from an EMBL/GenBank/DDBJ whole genome shotgun (WGS) entry which is preliminary data.</text>
</comment>
<evidence type="ECO:0000313" key="2">
    <source>
        <dbReference type="Proteomes" id="UP000294003"/>
    </source>
</evidence>
<dbReference type="PANTHER" id="PTHR42052:SF1">
    <property type="entry name" value="ABM DOMAIN-CONTAINING PROTEIN"/>
    <property type="match status" value="1"/>
</dbReference>
<evidence type="ECO:0008006" key="3">
    <source>
        <dbReference type="Google" id="ProtNLM"/>
    </source>
</evidence>